<dbReference type="SUPFAM" id="SSF51126">
    <property type="entry name" value="Pectin lyase-like"/>
    <property type="match status" value="1"/>
</dbReference>
<sequence>MGRPAPQTNCTARATDAASLEEALAGAAPGSLICVTGDMGATRLEIRNSGTPQAPIHILGDGRTTVHGITVTANDVIVEGVNAVNADAPGISLTGNDITVINDSSISPRGGDGDALRFWGNNIKILHNTMRDTRNLNGAHADCMQTFATDSEHVASQHVLIDNNRCEQIDNTCLIVEGPNSSAGDGSGVGETSDITFSNNYCDAHASEAVFMDDVQNVTLTGNDIVGRQSHAFAFQNQVVNAHVGNNTIGPDIRYEVGIDDSSMQGYQGPPPGGAP</sequence>
<gene>
    <name evidence="1" type="ORF">HF526_23330</name>
</gene>
<dbReference type="RefSeq" id="WP_169383694.1">
    <property type="nucleotide sequence ID" value="NZ_JAAXLA010000051.1"/>
</dbReference>
<proteinExistence type="predicted"/>
<dbReference type="SMART" id="SM00710">
    <property type="entry name" value="PbH1"/>
    <property type="match status" value="5"/>
</dbReference>
<dbReference type="InterPro" id="IPR011050">
    <property type="entry name" value="Pectin_lyase_fold/virulence"/>
</dbReference>
<evidence type="ECO:0000313" key="2">
    <source>
        <dbReference type="Proteomes" id="UP000820669"/>
    </source>
</evidence>
<organism evidence="1 2">
    <name type="scientific">Pseudonocardia acidicola</name>
    <dbReference type="NCBI Taxonomy" id="2724939"/>
    <lineage>
        <taxon>Bacteria</taxon>
        <taxon>Bacillati</taxon>
        <taxon>Actinomycetota</taxon>
        <taxon>Actinomycetes</taxon>
        <taxon>Pseudonocardiales</taxon>
        <taxon>Pseudonocardiaceae</taxon>
        <taxon>Pseudonocardia</taxon>
    </lineage>
</organism>
<comment type="caution">
    <text evidence="1">The sequence shown here is derived from an EMBL/GenBank/DDBJ whole genome shotgun (WGS) entry which is preliminary data.</text>
</comment>
<dbReference type="Proteomes" id="UP000820669">
    <property type="component" value="Unassembled WGS sequence"/>
</dbReference>
<dbReference type="InterPro" id="IPR012334">
    <property type="entry name" value="Pectin_lyas_fold"/>
</dbReference>
<evidence type="ECO:0008006" key="3">
    <source>
        <dbReference type="Google" id="ProtNLM"/>
    </source>
</evidence>
<dbReference type="Gene3D" id="2.160.20.10">
    <property type="entry name" value="Single-stranded right-handed beta-helix, Pectin lyase-like"/>
    <property type="match status" value="1"/>
</dbReference>
<accession>A0ABX1SHA6</accession>
<dbReference type="InterPro" id="IPR006626">
    <property type="entry name" value="PbH1"/>
</dbReference>
<protein>
    <recommendedName>
        <fullName evidence="3">Right handed beta helix domain-containing protein</fullName>
    </recommendedName>
</protein>
<name>A0ABX1SHA6_9PSEU</name>
<dbReference type="EMBL" id="JAAXLA010000051">
    <property type="protein sequence ID" value="NMI00218.1"/>
    <property type="molecule type" value="Genomic_DNA"/>
</dbReference>
<keyword evidence="2" id="KW-1185">Reference proteome</keyword>
<reference evidence="1 2" key="1">
    <citation type="submission" date="2020-04" db="EMBL/GenBank/DDBJ databases">
        <authorList>
            <person name="Klaysubun C."/>
            <person name="Duangmal K."/>
            <person name="Lipun K."/>
        </authorList>
    </citation>
    <scope>NUCLEOTIDE SEQUENCE [LARGE SCALE GENOMIC DNA]</scope>
    <source>
        <strain evidence="1 2">K10HN5</strain>
    </source>
</reference>
<evidence type="ECO:0000313" key="1">
    <source>
        <dbReference type="EMBL" id="NMI00218.1"/>
    </source>
</evidence>